<proteinExistence type="predicted"/>
<protein>
    <submittedName>
        <fullName evidence="1">DUF1805 domain-containing protein</fullName>
    </submittedName>
</protein>
<dbReference type="Pfam" id="PF08827">
    <property type="entry name" value="DUF1805"/>
    <property type="match status" value="1"/>
</dbReference>
<accession>T0C5H7</accession>
<dbReference type="Proteomes" id="UP000829401">
    <property type="component" value="Chromosome"/>
</dbReference>
<dbReference type="eggNOG" id="COG3377">
    <property type="taxonomic scope" value="Bacteria"/>
</dbReference>
<dbReference type="STRING" id="1356854.N007_00490"/>
<dbReference type="SUPFAM" id="SSF102891">
    <property type="entry name" value="Hypothetical protein Ta1206"/>
    <property type="match status" value="1"/>
</dbReference>
<dbReference type="InterPro" id="IPR014931">
    <property type="entry name" value="DUF1805"/>
</dbReference>
<dbReference type="InterPro" id="IPR036493">
    <property type="entry name" value="YunC_sf"/>
</dbReference>
<evidence type="ECO:0000313" key="2">
    <source>
        <dbReference type="Proteomes" id="UP000829401"/>
    </source>
</evidence>
<dbReference type="RefSeq" id="WP_021295835.1">
    <property type="nucleotide sequence ID" value="NZ_AURB01000112.1"/>
</dbReference>
<evidence type="ECO:0000313" key="1">
    <source>
        <dbReference type="EMBL" id="UNO50447.1"/>
    </source>
</evidence>
<dbReference type="AlphaFoldDB" id="T0C5H7"/>
<sequence length="109" mass="11534">MVNITPIEVQGYHFTATHVALPKTNLLVVSNHVGYIMCGALDITLLRETLADRGIIAARAVGVKTMQELLDGEVESCTQAAEALGITPGMAMTEALARIGAAEANNEQK</sequence>
<organism evidence="1 2">
    <name type="scientific">Alicyclobacillus acidoterrestris (strain ATCC 49025 / DSM 3922 / CIP 106132 / NCIMB 13137 / GD3B)</name>
    <dbReference type="NCBI Taxonomy" id="1356854"/>
    <lineage>
        <taxon>Bacteria</taxon>
        <taxon>Bacillati</taxon>
        <taxon>Bacillota</taxon>
        <taxon>Bacilli</taxon>
        <taxon>Bacillales</taxon>
        <taxon>Alicyclobacillaceae</taxon>
        <taxon>Alicyclobacillus</taxon>
    </lineage>
</organism>
<dbReference type="OrthoDB" id="2641826at2"/>
<name>T0C5H7_ALIAG</name>
<reference evidence="2" key="1">
    <citation type="journal article" date="2022" name="G3 (Bethesda)">
        <title>Unveiling the complete genome sequence of Alicyclobacillus acidoterrestris DSM 3922T, a taint-producing strain.</title>
        <authorList>
            <person name="Leonardo I.C."/>
            <person name="Barreto Crespo M.T."/>
            <person name="Gaspar F.B."/>
        </authorList>
    </citation>
    <scope>NUCLEOTIDE SEQUENCE [LARGE SCALE GENOMIC DNA]</scope>
    <source>
        <strain evidence="2">DSM 3922</strain>
    </source>
</reference>
<keyword evidence="2" id="KW-1185">Reference proteome</keyword>
<dbReference type="EMBL" id="CP080467">
    <property type="protein sequence ID" value="UNO50447.1"/>
    <property type="molecule type" value="Genomic_DNA"/>
</dbReference>
<dbReference type="SMR" id="T0C5H7"/>
<dbReference type="Gene3D" id="3.30.1980.10">
    <property type="entry name" value="Hypothetical protein YunC"/>
    <property type="match status" value="1"/>
</dbReference>
<gene>
    <name evidence="1" type="ORF">K1I37_08260</name>
</gene>
<dbReference type="KEGG" id="aaco:K1I37_08260"/>
<accession>A0A9E6ZIQ4</accession>